<name>A0ABN2IK13_9ACTN</name>
<gene>
    <name evidence="1" type="ORF">GCM10009831_15260</name>
</gene>
<comment type="caution">
    <text evidence="1">The sequence shown here is derived from an EMBL/GenBank/DDBJ whole genome shotgun (WGS) entry which is preliminary data.</text>
</comment>
<protein>
    <recommendedName>
        <fullName evidence="3">Transposase</fullName>
    </recommendedName>
</protein>
<evidence type="ECO:0000313" key="2">
    <source>
        <dbReference type="Proteomes" id="UP001500383"/>
    </source>
</evidence>
<reference evidence="1 2" key="1">
    <citation type="journal article" date="2019" name="Int. J. Syst. Evol. Microbiol.">
        <title>The Global Catalogue of Microorganisms (GCM) 10K type strain sequencing project: providing services to taxonomists for standard genome sequencing and annotation.</title>
        <authorList>
            <consortium name="The Broad Institute Genomics Platform"/>
            <consortium name="The Broad Institute Genome Sequencing Center for Infectious Disease"/>
            <person name="Wu L."/>
            <person name="Ma J."/>
        </authorList>
    </citation>
    <scope>NUCLEOTIDE SEQUENCE [LARGE SCALE GENOMIC DNA]</scope>
    <source>
        <strain evidence="1 2">JCM 16002</strain>
    </source>
</reference>
<dbReference type="EMBL" id="BAAAQG010000007">
    <property type="protein sequence ID" value="GAA1706540.1"/>
    <property type="molecule type" value="Genomic_DNA"/>
</dbReference>
<accession>A0ABN2IK13</accession>
<organism evidence="1 2">
    <name type="scientific">Dietzia cercidiphylli</name>
    <dbReference type="NCBI Taxonomy" id="498199"/>
    <lineage>
        <taxon>Bacteria</taxon>
        <taxon>Bacillati</taxon>
        <taxon>Actinomycetota</taxon>
        <taxon>Actinomycetes</taxon>
        <taxon>Mycobacteriales</taxon>
        <taxon>Dietziaceae</taxon>
        <taxon>Dietzia</taxon>
    </lineage>
</organism>
<keyword evidence="2" id="KW-1185">Reference proteome</keyword>
<evidence type="ECO:0000313" key="1">
    <source>
        <dbReference type="EMBL" id="GAA1706540.1"/>
    </source>
</evidence>
<evidence type="ECO:0008006" key="3">
    <source>
        <dbReference type="Google" id="ProtNLM"/>
    </source>
</evidence>
<dbReference type="RefSeq" id="WP_182659090.1">
    <property type="nucleotide sequence ID" value="NZ_BAAAQG010000007.1"/>
</dbReference>
<dbReference type="Proteomes" id="UP001500383">
    <property type="component" value="Unassembled WGS sequence"/>
</dbReference>
<proteinExistence type="predicted"/>
<sequence length="58" mass="6609">MTGTFYARLRVPHQPIELKLAPATDGVRLQFGDRYLYLNERIARQLADAIHDAIDVTP</sequence>